<dbReference type="Proteomes" id="UP001303407">
    <property type="component" value="Chromosome"/>
</dbReference>
<evidence type="ECO:0000259" key="2">
    <source>
        <dbReference type="Pfam" id="PF01458"/>
    </source>
</evidence>
<feature type="domain" description="SUF system FeS cluster assembly SufBD N-terminal" evidence="3">
    <location>
        <begin position="21"/>
        <end position="167"/>
    </location>
</feature>
<sequence>MDLKEKLLSSFLVVDNQTDVNAYVHDVRNDAIKIFKEKGFPTKKEEAWKYTSLNKILKEDYSVFPKQENAIEYRDVKKYFIHEIDTYNIVFIDGKYSSHLSRTTHDGMDICLMSSALTKPKYRLIIENYFNKAATTDSLTSLNTAFASEGAYIYIPKNKLVDKPIQIINFSTGTEAATILQPRNLIVVEENSHVQIIERHQSLTNNAVLTNSVTEIFTNKRAIVDYYKIQNDNTNASLIDNTFIKQKRESVASVHTFSFGGKLTRNNLNFYQQGERIDSTLKGVTIIGEKQHVDHNTLVHHIEPNCESHQDYKGIYGENSIGVFNGKIIVEKEAQKTNAFQANNNILISDKATINTKPQLEIFADDVKCSHGCTIGQLDESAMFYMRSRGIPEKEAKALLMYAFSNNVLSSVKIQEIKQRITKIIANKLGVNIGFDL</sequence>
<reference evidence="6 7" key="1">
    <citation type="submission" date="2023-09" db="EMBL/GenBank/DDBJ databases">
        <title>Thalassobella suaedae gen. nov., sp. nov., a marine bacterium of the family Flavobacteriaceae isolated from a halophyte Suaeda japonica.</title>
        <authorList>
            <person name="Lee S.Y."/>
            <person name="Hwang C.Y."/>
        </authorList>
    </citation>
    <scope>NUCLEOTIDE SEQUENCE [LARGE SCALE GENOMIC DNA]</scope>
    <source>
        <strain evidence="5 7">HL-DH10</strain>
        <strain evidence="4 6">HL-DH14</strain>
    </source>
</reference>
<dbReference type="EMBL" id="CP134536">
    <property type="protein sequence ID" value="WNH13763.1"/>
    <property type="molecule type" value="Genomic_DNA"/>
</dbReference>
<protein>
    <submittedName>
        <fullName evidence="5">Fe-S cluster assembly protein SufD</fullName>
    </submittedName>
</protein>
<dbReference type="NCBIfam" id="TIGR01981">
    <property type="entry name" value="sufD"/>
    <property type="match status" value="1"/>
</dbReference>
<comment type="similarity">
    <text evidence="1">Belongs to the iron-sulfur cluster assembly SufBD family.</text>
</comment>
<evidence type="ECO:0000313" key="7">
    <source>
        <dbReference type="Proteomes" id="UP001303407"/>
    </source>
</evidence>
<evidence type="ECO:0000313" key="4">
    <source>
        <dbReference type="EMBL" id="WNH08428.1"/>
    </source>
</evidence>
<dbReference type="Pfam" id="PF19295">
    <property type="entry name" value="SufBD_N"/>
    <property type="match status" value="1"/>
</dbReference>
<proteinExistence type="inferred from homology"/>
<feature type="domain" description="SUF system FeS cluster assembly SufBD core" evidence="2">
    <location>
        <begin position="175"/>
        <end position="404"/>
    </location>
</feature>
<dbReference type="InterPro" id="IPR011542">
    <property type="entry name" value="SUF_FeS_clus_asmbl_SufD"/>
</dbReference>
<dbReference type="InterPro" id="IPR037284">
    <property type="entry name" value="SUF_FeS_clus_asmbl_SufBD_sf"/>
</dbReference>
<dbReference type="EMBL" id="CP134537">
    <property type="protein sequence ID" value="WNH08428.1"/>
    <property type="molecule type" value="Genomic_DNA"/>
</dbReference>
<evidence type="ECO:0000259" key="3">
    <source>
        <dbReference type="Pfam" id="PF19295"/>
    </source>
</evidence>
<evidence type="ECO:0000313" key="5">
    <source>
        <dbReference type="EMBL" id="WNH13763.1"/>
    </source>
</evidence>
<dbReference type="RefSeq" id="WP_415863743.1">
    <property type="nucleotide sequence ID" value="NZ_CP134536.1"/>
</dbReference>
<dbReference type="InterPro" id="IPR045595">
    <property type="entry name" value="SufBD_N"/>
</dbReference>
<dbReference type="Pfam" id="PF01458">
    <property type="entry name" value="SUFBD_core"/>
    <property type="match status" value="1"/>
</dbReference>
<organism evidence="5 7">
    <name type="scientific">Thalassobellus suaedae</name>
    <dbReference type="NCBI Taxonomy" id="3074124"/>
    <lineage>
        <taxon>Bacteria</taxon>
        <taxon>Pseudomonadati</taxon>
        <taxon>Bacteroidota</taxon>
        <taxon>Flavobacteriia</taxon>
        <taxon>Flavobacteriales</taxon>
        <taxon>Flavobacteriaceae</taxon>
        <taxon>Thalassobellus</taxon>
    </lineage>
</organism>
<dbReference type="SUPFAM" id="SSF101960">
    <property type="entry name" value="Stabilizer of iron transporter SufD"/>
    <property type="match status" value="1"/>
</dbReference>
<dbReference type="PANTHER" id="PTHR43575">
    <property type="entry name" value="PROTEIN ABCI7, CHLOROPLASTIC"/>
    <property type="match status" value="1"/>
</dbReference>
<accession>A0ABY9Y7H7</accession>
<dbReference type="PANTHER" id="PTHR43575:SF1">
    <property type="entry name" value="PROTEIN ABCI7, CHLOROPLASTIC"/>
    <property type="match status" value="1"/>
</dbReference>
<dbReference type="InterPro" id="IPR055346">
    <property type="entry name" value="Fe-S_cluster_assembly_SufBD"/>
</dbReference>
<evidence type="ECO:0000256" key="1">
    <source>
        <dbReference type="ARBA" id="ARBA00043967"/>
    </source>
</evidence>
<evidence type="ECO:0000313" key="6">
    <source>
        <dbReference type="Proteomes" id="UP001302806"/>
    </source>
</evidence>
<dbReference type="Proteomes" id="UP001302806">
    <property type="component" value="Chromosome"/>
</dbReference>
<name>A0ABY9Y7H7_9FLAO</name>
<dbReference type="InterPro" id="IPR000825">
    <property type="entry name" value="SUF_FeS_clus_asmbl_SufBD_core"/>
</dbReference>
<keyword evidence="7" id="KW-1185">Reference proteome</keyword>
<gene>
    <name evidence="5" type="primary">sufD</name>
    <name evidence="5" type="ORF">RHP49_05770</name>
    <name evidence="4" type="ORF">RHP51_15030</name>
</gene>